<feature type="domain" description="Homocysteine biosynthesis enzyme sulfur-incorporation" evidence="1">
    <location>
        <begin position="17"/>
        <end position="205"/>
    </location>
</feature>
<feature type="non-terminal residue" evidence="2">
    <location>
        <position position="205"/>
    </location>
</feature>
<reference evidence="2" key="1">
    <citation type="journal article" date="2014" name="Front. Microbiol.">
        <title>High frequency of phylogenetically diverse reductive dehalogenase-homologous genes in deep subseafloor sedimentary metagenomes.</title>
        <authorList>
            <person name="Kawai M."/>
            <person name="Futagami T."/>
            <person name="Toyoda A."/>
            <person name="Takaki Y."/>
            <person name="Nishi S."/>
            <person name="Hori S."/>
            <person name="Arai W."/>
            <person name="Tsubouchi T."/>
            <person name="Morono Y."/>
            <person name="Uchiyama I."/>
            <person name="Ito T."/>
            <person name="Fujiyama A."/>
            <person name="Inagaki F."/>
            <person name="Takami H."/>
        </authorList>
    </citation>
    <scope>NUCLEOTIDE SEQUENCE</scope>
    <source>
        <strain evidence="2">Expedition CK06-06</strain>
    </source>
</reference>
<proteinExistence type="predicted"/>
<evidence type="ECO:0000313" key="2">
    <source>
        <dbReference type="EMBL" id="GAH04990.1"/>
    </source>
</evidence>
<dbReference type="AlphaFoldDB" id="X1D9N7"/>
<sequence length="205" mass="22493">MAKTIEEINEKIQQGKAVVITAEEIIDLVKQKGLQKTAQEVDVVTTGTFGPMCSSGAFLNIGHSKPRIKLGGGRTYLNDVLAYTGLAATDIFIGANALPDDDPRNRVYPGEFNYGGGHVIEELVAGKDIRLVATAYGTDCYPRRRLETWINIKDLNETVLFNIRNAYQNYNVAVNLSERTLYTYMGILKPDLGNANYSSAGQLSP</sequence>
<comment type="caution">
    <text evidence="2">The sequence shown here is derived from an EMBL/GenBank/DDBJ whole genome shotgun (WGS) entry which is preliminary data.</text>
</comment>
<dbReference type="Pfam" id="PF01837">
    <property type="entry name" value="HcyBio"/>
    <property type="match status" value="1"/>
</dbReference>
<accession>X1D9N7</accession>
<evidence type="ECO:0000259" key="1">
    <source>
        <dbReference type="Pfam" id="PF01837"/>
    </source>
</evidence>
<protein>
    <recommendedName>
        <fullName evidence="1">Homocysteine biosynthesis enzyme sulfur-incorporation domain-containing protein</fullName>
    </recommendedName>
</protein>
<gene>
    <name evidence="2" type="ORF">S01H4_40348</name>
</gene>
<organism evidence="2">
    <name type="scientific">marine sediment metagenome</name>
    <dbReference type="NCBI Taxonomy" id="412755"/>
    <lineage>
        <taxon>unclassified sequences</taxon>
        <taxon>metagenomes</taxon>
        <taxon>ecological metagenomes</taxon>
    </lineage>
</organism>
<name>X1D9N7_9ZZZZ</name>
<dbReference type="InterPro" id="IPR002708">
    <property type="entry name" value="HcyBio"/>
</dbReference>
<dbReference type="EMBL" id="BART01021961">
    <property type="protein sequence ID" value="GAH04990.1"/>
    <property type="molecule type" value="Genomic_DNA"/>
</dbReference>